<evidence type="ECO:0000313" key="2">
    <source>
        <dbReference type="EMBL" id="MDQ0271242.1"/>
    </source>
</evidence>
<organism evidence="2 3">
    <name type="scientific">Cytobacillus purgationiresistens</name>
    <dbReference type="NCBI Taxonomy" id="863449"/>
    <lineage>
        <taxon>Bacteria</taxon>
        <taxon>Bacillati</taxon>
        <taxon>Bacillota</taxon>
        <taxon>Bacilli</taxon>
        <taxon>Bacillales</taxon>
        <taxon>Bacillaceae</taxon>
        <taxon>Cytobacillus</taxon>
    </lineage>
</organism>
<accession>A0ABU0AJ02</accession>
<proteinExistence type="predicted"/>
<keyword evidence="1" id="KW-0472">Membrane</keyword>
<sequence>MPDKEDLEIKPTSSKTLFGGVMESLGSLVSPLYSWGITIITIIFLAGVVAMIMSILFRNGQWQKYGQSTIYISFIVLLILRGLPILILSMQSSQDVDALLNSAITMLSYSALYLGLISIAVSLLFRLGYKLIEHPDFHRWSKNLVSVSLLMMAFAVLVPYVFPLL</sequence>
<keyword evidence="1" id="KW-0812">Transmembrane</keyword>
<feature type="transmembrane region" description="Helical" evidence="1">
    <location>
        <begin position="69"/>
        <end position="90"/>
    </location>
</feature>
<gene>
    <name evidence="2" type="ORF">J2S17_003130</name>
</gene>
<evidence type="ECO:0000313" key="3">
    <source>
        <dbReference type="Proteomes" id="UP001238088"/>
    </source>
</evidence>
<feature type="transmembrane region" description="Helical" evidence="1">
    <location>
        <begin position="32"/>
        <end position="57"/>
    </location>
</feature>
<reference evidence="2 3" key="1">
    <citation type="submission" date="2023-07" db="EMBL/GenBank/DDBJ databases">
        <title>Genomic Encyclopedia of Type Strains, Phase IV (KMG-IV): sequencing the most valuable type-strain genomes for metagenomic binning, comparative biology and taxonomic classification.</title>
        <authorList>
            <person name="Goeker M."/>
        </authorList>
    </citation>
    <scope>NUCLEOTIDE SEQUENCE [LARGE SCALE GENOMIC DNA]</scope>
    <source>
        <strain evidence="2 3">DSM 23494</strain>
    </source>
</reference>
<protein>
    <submittedName>
        <fullName evidence="2">Vacuolar-type H+-ATPase subunit I/STV1</fullName>
    </submittedName>
</protein>
<dbReference type="Proteomes" id="UP001238088">
    <property type="component" value="Unassembled WGS sequence"/>
</dbReference>
<evidence type="ECO:0000256" key="1">
    <source>
        <dbReference type="SAM" id="Phobius"/>
    </source>
</evidence>
<keyword evidence="3" id="KW-1185">Reference proteome</keyword>
<feature type="transmembrane region" description="Helical" evidence="1">
    <location>
        <begin position="110"/>
        <end position="132"/>
    </location>
</feature>
<feature type="transmembrane region" description="Helical" evidence="1">
    <location>
        <begin position="144"/>
        <end position="162"/>
    </location>
</feature>
<dbReference type="EMBL" id="JAUSUB010000013">
    <property type="protein sequence ID" value="MDQ0271242.1"/>
    <property type="molecule type" value="Genomic_DNA"/>
</dbReference>
<name>A0ABU0AJ02_9BACI</name>
<keyword evidence="1" id="KW-1133">Transmembrane helix</keyword>
<comment type="caution">
    <text evidence="2">The sequence shown here is derived from an EMBL/GenBank/DDBJ whole genome shotgun (WGS) entry which is preliminary data.</text>
</comment>